<protein>
    <submittedName>
        <fullName evidence="1">Uncharacterized protein</fullName>
    </submittedName>
</protein>
<evidence type="ECO:0000313" key="2">
    <source>
        <dbReference type="Proteomes" id="UP000195696"/>
    </source>
</evidence>
<accession>A0A1G4LCD1</accession>
<dbReference type="EMBL" id="FMAK01000018">
    <property type="protein sequence ID" value="SCV25060.1"/>
    <property type="molecule type" value="Genomic_DNA"/>
</dbReference>
<gene>
    <name evidence="1" type="ORF">BWGO95_00761</name>
</gene>
<organism evidence="1 2">
    <name type="scientific">Bacillus mycoides</name>
    <dbReference type="NCBI Taxonomy" id="1405"/>
    <lineage>
        <taxon>Bacteria</taxon>
        <taxon>Bacillati</taxon>
        <taxon>Bacillota</taxon>
        <taxon>Bacilli</taxon>
        <taxon>Bacillales</taxon>
        <taxon>Bacillaceae</taxon>
        <taxon>Bacillus</taxon>
        <taxon>Bacillus cereus group</taxon>
    </lineage>
</organism>
<evidence type="ECO:0000313" key="1">
    <source>
        <dbReference type="EMBL" id="SCV25060.1"/>
    </source>
</evidence>
<sequence length="8" mass="989">MEDGERPR</sequence>
<name>A0A1G4LCD1_BACMY</name>
<dbReference type="Proteomes" id="UP000195696">
    <property type="component" value="Unassembled WGS sequence"/>
</dbReference>
<reference evidence="1 2" key="1">
    <citation type="submission" date="2016-08" db="EMBL/GenBank/DDBJ databases">
        <authorList>
            <person name="Seilhamer J.J."/>
        </authorList>
    </citation>
    <scope>NUCLEOTIDE SEQUENCE [LARGE SCALE GENOMIC DNA]</scope>
    <source>
        <strain evidence="1 2">SDA_GO95</strain>
    </source>
</reference>
<proteinExistence type="predicted"/>